<dbReference type="OrthoDB" id="4146887at2759"/>
<dbReference type="PANTHER" id="PTHR39609:SF1">
    <property type="entry name" value="RFEG"/>
    <property type="match status" value="1"/>
</dbReference>
<keyword evidence="3" id="KW-1185">Reference proteome</keyword>
<comment type="caution">
    <text evidence="2">The sequence shown here is derived from an EMBL/GenBank/DDBJ whole genome shotgun (WGS) entry which is preliminary data.</text>
</comment>
<evidence type="ECO:0000256" key="1">
    <source>
        <dbReference type="SAM" id="MobiDB-lite"/>
    </source>
</evidence>
<dbReference type="Proteomes" id="UP000246991">
    <property type="component" value="Unassembled WGS sequence"/>
</dbReference>
<protein>
    <submittedName>
        <fullName evidence="2">Uncharacterized protein</fullName>
    </submittedName>
</protein>
<dbReference type="EMBL" id="PYWC01000011">
    <property type="protein sequence ID" value="PWW78940.1"/>
    <property type="molecule type" value="Genomic_DNA"/>
</dbReference>
<feature type="region of interest" description="Disordered" evidence="1">
    <location>
        <begin position="118"/>
        <end position="181"/>
    </location>
</feature>
<organism evidence="2 3">
    <name type="scientific">Tuber magnatum</name>
    <name type="common">white Piedmont truffle</name>
    <dbReference type="NCBI Taxonomy" id="42249"/>
    <lineage>
        <taxon>Eukaryota</taxon>
        <taxon>Fungi</taxon>
        <taxon>Dikarya</taxon>
        <taxon>Ascomycota</taxon>
        <taxon>Pezizomycotina</taxon>
        <taxon>Pezizomycetes</taxon>
        <taxon>Pezizales</taxon>
        <taxon>Tuberaceae</taxon>
        <taxon>Tuber</taxon>
    </lineage>
</organism>
<evidence type="ECO:0000313" key="2">
    <source>
        <dbReference type="EMBL" id="PWW78940.1"/>
    </source>
</evidence>
<accession>A0A317SYJ4</accession>
<sequence length="266" mass="29364">MAAYGGSGYPSNYGAYDDRSSRPEMLPFFVSGEGIKRQVIQTDLPRYLGNNAYSRPGQDRQGVDGYWYTAYRPLTDAQIQSLKVDSQKWSSERELMSHRFPGRELPGYERSATFRDSLRTNQDGSNPDNPYTSFPPSNPVPTNFPSYAGPAPGYHHPSAYGAPPAPQGPGVQPAPTGNNNRSRYELIHTADGGRWYDHELKQYVQPSYNPDLPATIPRSAQTDPPAGTTEEPDVPSGVYRRQNDPGAGPDSGSGGYYSQTPYYPRN</sequence>
<feature type="compositionally biased region" description="Low complexity" evidence="1">
    <location>
        <begin position="157"/>
        <end position="177"/>
    </location>
</feature>
<dbReference type="AlphaFoldDB" id="A0A317SYJ4"/>
<reference evidence="2 3" key="1">
    <citation type="submission" date="2018-03" db="EMBL/GenBank/DDBJ databases">
        <title>Genomes of Pezizomycetes fungi and the evolution of truffles.</title>
        <authorList>
            <person name="Murat C."/>
            <person name="Payen T."/>
            <person name="Noel B."/>
            <person name="Kuo A."/>
            <person name="Martin F.M."/>
        </authorList>
    </citation>
    <scope>NUCLEOTIDE SEQUENCE [LARGE SCALE GENOMIC DNA]</scope>
    <source>
        <strain evidence="2">091103-1</strain>
    </source>
</reference>
<dbReference type="PANTHER" id="PTHR39609">
    <property type="entry name" value="RFEG-RELATED"/>
    <property type="match status" value="1"/>
</dbReference>
<feature type="compositionally biased region" description="Polar residues" evidence="1">
    <location>
        <begin position="119"/>
        <end position="145"/>
    </location>
</feature>
<evidence type="ECO:0000313" key="3">
    <source>
        <dbReference type="Proteomes" id="UP000246991"/>
    </source>
</evidence>
<dbReference type="STRING" id="42249.A0A317SYJ4"/>
<gene>
    <name evidence="2" type="ORF">C7212DRAFT_167557</name>
</gene>
<proteinExistence type="predicted"/>
<feature type="region of interest" description="Disordered" evidence="1">
    <location>
        <begin position="206"/>
        <end position="266"/>
    </location>
</feature>
<name>A0A317SYJ4_9PEZI</name>